<dbReference type="AlphaFoldDB" id="A0AAE0KVJ3"/>
<dbReference type="InterPro" id="IPR000740">
    <property type="entry name" value="GrpE"/>
</dbReference>
<feature type="compositionally biased region" description="Basic and acidic residues" evidence="5">
    <location>
        <begin position="299"/>
        <end position="311"/>
    </location>
</feature>
<comment type="similarity">
    <text evidence="1 3">Belongs to the GrpE family.</text>
</comment>
<evidence type="ECO:0000256" key="2">
    <source>
        <dbReference type="ARBA" id="ARBA00023186"/>
    </source>
</evidence>
<dbReference type="PANTHER" id="PTHR21237:SF40">
    <property type="entry name" value="CELL CYCLE AND APOPTOSIS REGULATOR PROTEIN 2"/>
    <property type="match status" value="1"/>
</dbReference>
<dbReference type="SUPFAM" id="SSF58014">
    <property type="entry name" value="Coiled-coil domain of nucleotide exchange factor GrpE"/>
    <property type="match status" value="1"/>
</dbReference>
<proteinExistence type="inferred from homology"/>
<dbReference type="GO" id="GO:0042803">
    <property type="term" value="F:protein homodimerization activity"/>
    <property type="evidence" value="ECO:0007669"/>
    <property type="project" value="InterPro"/>
</dbReference>
<dbReference type="InterPro" id="IPR013805">
    <property type="entry name" value="GrpE_CC"/>
</dbReference>
<dbReference type="Proteomes" id="UP001190700">
    <property type="component" value="Unassembled WGS sequence"/>
</dbReference>
<dbReference type="GO" id="GO:0051087">
    <property type="term" value="F:protein-folding chaperone binding"/>
    <property type="evidence" value="ECO:0007669"/>
    <property type="project" value="InterPro"/>
</dbReference>
<feature type="region of interest" description="Disordered" evidence="5">
    <location>
        <begin position="33"/>
        <end position="52"/>
    </location>
</feature>
<sequence>MLSNSLPRNLPCVREVRGPQGISGNAVHLVSATNTRNAHQKSPSLAFTRSKETVHPKKYISSHFTSPRFSQFSCHAEDGETAEDTEDEESEESDTEPDLLDRAKDAITDEKVFAALKAELDQLTARAFELENLEHEIGTVKNNALRKNADFDNFRKQVVRDKETLGENSRSAVLKELLPIIDTFETNEITVESEGEQKIAGSYQGLYKQMVGILRRIGLSSLSSLGSKFDPEFHEEIAKEESTTVAAGLVLEEVRRGFTYKDRVLRPAQVKVSAAVSSSEEAEEETSNLKDVVPQEGPGEGKRRPPEKSADGKQPPQDGKLHSAGKQVANGDTEDTAPKKTVEESSEGIAMEAPGEGKKRMPSGSEMHCIGTECDVGRRPPASAWDERLN</sequence>
<evidence type="ECO:0008006" key="8">
    <source>
        <dbReference type="Google" id="ProtNLM"/>
    </source>
</evidence>
<dbReference type="GO" id="GO:0006457">
    <property type="term" value="P:protein folding"/>
    <property type="evidence" value="ECO:0007669"/>
    <property type="project" value="InterPro"/>
</dbReference>
<dbReference type="PRINTS" id="PR00773">
    <property type="entry name" value="GRPEPROTEIN"/>
</dbReference>
<dbReference type="GO" id="GO:0000774">
    <property type="term" value="F:adenyl-nucleotide exchange factor activity"/>
    <property type="evidence" value="ECO:0007669"/>
    <property type="project" value="InterPro"/>
</dbReference>
<feature type="region of interest" description="Disordered" evidence="5">
    <location>
        <begin position="269"/>
        <end position="390"/>
    </location>
</feature>
<comment type="caution">
    <text evidence="6">The sequence shown here is derived from an EMBL/GenBank/DDBJ whole genome shotgun (WGS) entry which is preliminary data.</text>
</comment>
<evidence type="ECO:0000313" key="6">
    <source>
        <dbReference type="EMBL" id="KAK3262336.1"/>
    </source>
</evidence>
<dbReference type="InterPro" id="IPR009012">
    <property type="entry name" value="GrpE_head"/>
</dbReference>
<keyword evidence="4" id="KW-0175">Coiled coil</keyword>
<organism evidence="6 7">
    <name type="scientific">Cymbomonas tetramitiformis</name>
    <dbReference type="NCBI Taxonomy" id="36881"/>
    <lineage>
        <taxon>Eukaryota</taxon>
        <taxon>Viridiplantae</taxon>
        <taxon>Chlorophyta</taxon>
        <taxon>Pyramimonadophyceae</taxon>
        <taxon>Pyramimonadales</taxon>
        <taxon>Pyramimonadaceae</taxon>
        <taxon>Cymbomonas</taxon>
    </lineage>
</organism>
<feature type="compositionally biased region" description="Low complexity" evidence="5">
    <location>
        <begin position="270"/>
        <end position="279"/>
    </location>
</feature>
<reference evidence="6 7" key="1">
    <citation type="journal article" date="2015" name="Genome Biol. Evol.">
        <title>Comparative Genomics of a Bacterivorous Green Alga Reveals Evolutionary Causalities and Consequences of Phago-Mixotrophic Mode of Nutrition.</title>
        <authorList>
            <person name="Burns J.A."/>
            <person name="Paasch A."/>
            <person name="Narechania A."/>
            <person name="Kim E."/>
        </authorList>
    </citation>
    <scope>NUCLEOTIDE SEQUENCE [LARGE SCALE GENOMIC DNA]</scope>
    <source>
        <strain evidence="6 7">PLY_AMNH</strain>
    </source>
</reference>
<feature type="coiled-coil region" evidence="4">
    <location>
        <begin position="113"/>
        <end position="150"/>
    </location>
</feature>
<dbReference type="EMBL" id="LGRX02016286">
    <property type="protein sequence ID" value="KAK3262336.1"/>
    <property type="molecule type" value="Genomic_DNA"/>
</dbReference>
<protein>
    <recommendedName>
        <fullName evidence="8">GrpE protein homolog</fullName>
    </recommendedName>
</protein>
<evidence type="ECO:0000256" key="4">
    <source>
        <dbReference type="SAM" id="Coils"/>
    </source>
</evidence>
<evidence type="ECO:0000256" key="1">
    <source>
        <dbReference type="ARBA" id="ARBA00009054"/>
    </source>
</evidence>
<feature type="compositionally biased region" description="Polar residues" evidence="5">
    <location>
        <begin position="33"/>
        <end position="47"/>
    </location>
</feature>
<dbReference type="CDD" id="cd00446">
    <property type="entry name" value="GrpE"/>
    <property type="match status" value="1"/>
</dbReference>
<name>A0AAE0KVJ3_9CHLO</name>
<keyword evidence="7" id="KW-1185">Reference proteome</keyword>
<dbReference type="GO" id="GO:0051082">
    <property type="term" value="F:unfolded protein binding"/>
    <property type="evidence" value="ECO:0007669"/>
    <property type="project" value="TreeGrafter"/>
</dbReference>
<dbReference type="Pfam" id="PF01025">
    <property type="entry name" value="GrpE"/>
    <property type="match status" value="1"/>
</dbReference>
<accession>A0AAE0KVJ3</accession>
<evidence type="ECO:0000313" key="7">
    <source>
        <dbReference type="Proteomes" id="UP001190700"/>
    </source>
</evidence>
<dbReference type="Gene3D" id="2.30.22.10">
    <property type="entry name" value="Head domain of nucleotide exchange factor GrpE"/>
    <property type="match status" value="1"/>
</dbReference>
<feature type="compositionally biased region" description="Acidic residues" evidence="5">
    <location>
        <begin position="79"/>
        <end position="98"/>
    </location>
</feature>
<dbReference type="Gene3D" id="3.90.20.20">
    <property type="match status" value="1"/>
</dbReference>
<feature type="region of interest" description="Disordered" evidence="5">
    <location>
        <begin position="75"/>
        <end position="102"/>
    </location>
</feature>
<evidence type="ECO:0000256" key="5">
    <source>
        <dbReference type="SAM" id="MobiDB-lite"/>
    </source>
</evidence>
<gene>
    <name evidence="6" type="ORF">CYMTET_28803</name>
</gene>
<evidence type="ECO:0000256" key="3">
    <source>
        <dbReference type="RuleBase" id="RU004478"/>
    </source>
</evidence>
<dbReference type="SUPFAM" id="SSF51064">
    <property type="entry name" value="Head domain of nucleotide exchange factor GrpE"/>
    <property type="match status" value="1"/>
</dbReference>
<dbReference type="PANTHER" id="PTHR21237">
    <property type="entry name" value="GRPE PROTEIN"/>
    <property type="match status" value="1"/>
</dbReference>
<keyword evidence="2" id="KW-0143">Chaperone</keyword>
<dbReference type="HAMAP" id="MF_01151">
    <property type="entry name" value="GrpE"/>
    <property type="match status" value="1"/>
</dbReference>